<evidence type="ECO:0000259" key="1">
    <source>
        <dbReference type="Pfam" id="PF23212"/>
    </source>
</evidence>
<evidence type="ECO:0008006" key="5">
    <source>
        <dbReference type="Google" id="ProtNLM"/>
    </source>
</evidence>
<evidence type="ECO:0000259" key="2">
    <source>
        <dbReference type="Pfam" id="PF23213"/>
    </source>
</evidence>
<dbReference type="EMBL" id="JBHMEI010000009">
    <property type="protein sequence ID" value="MFB9202522.1"/>
    <property type="molecule type" value="Genomic_DNA"/>
</dbReference>
<keyword evidence="4" id="KW-1185">Reference proteome</keyword>
<evidence type="ECO:0000313" key="4">
    <source>
        <dbReference type="Proteomes" id="UP001589647"/>
    </source>
</evidence>
<evidence type="ECO:0000313" key="3">
    <source>
        <dbReference type="EMBL" id="MFB9202522.1"/>
    </source>
</evidence>
<dbReference type="SUPFAM" id="SSF159245">
    <property type="entry name" value="AttH-like"/>
    <property type="match status" value="1"/>
</dbReference>
<feature type="domain" description="DUF7065" evidence="2">
    <location>
        <begin position="13"/>
        <end position="161"/>
    </location>
</feature>
<comment type="caution">
    <text evidence="3">The sequence shown here is derived from an EMBL/GenBank/DDBJ whole genome shotgun (WGS) entry which is preliminary data.</text>
</comment>
<name>A0ABV5IDW2_9ACTN</name>
<gene>
    <name evidence="3" type="ORF">ACFFV7_15085</name>
</gene>
<dbReference type="Pfam" id="PF23213">
    <property type="entry name" value="DUF7065"/>
    <property type="match status" value="1"/>
</dbReference>
<dbReference type="Pfam" id="PF23212">
    <property type="entry name" value="DUF7064"/>
    <property type="match status" value="1"/>
</dbReference>
<sequence>MRIVNMGEWPLSEEDEQLHEPGDDPLWNESYYLDFVTDDGELGGYVRIGLYPNWKRTWFWARLVRRDGGLVEITDHEAPPTGLTLSGDAYEADLTTSDPLRTVRLRLAAPGLSLDLEWHTRGGVYGYQLTPRYEVPCEVTGTVDGRPFQGHGERDHSWGVRDWWTISWTWSSGRLSDGTHLHGTQVNLGMPLPWPAFTVPPGGEIEHAGGFTAGTRFDGDRPAETLLSFPGRAVTVRPVAFAPVTLVSPEGAVATFPRAMCALESDDGATGFGWTEWHQPPGWREHGWHPLL</sequence>
<dbReference type="InterPro" id="IPR055493">
    <property type="entry name" value="DUF7065"/>
</dbReference>
<organism evidence="3 4">
    <name type="scientific">Nonomuraea spiralis</name>
    <dbReference type="NCBI Taxonomy" id="46182"/>
    <lineage>
        <taxon>Bacteria</taxon>
        <taxon>Bacillati</taxon>
        <taxon>Actinomycetota</taxon>
        <taxon>Actinomycetes</taxon>
        <taxon>Streptosporangiales</taxon>
        <taxon>Streptosporangiaceae</taxon>
        <taxon>Nonomuraea</taxon>
    </lineage>
</organism>
<feature type="domain" description="DUF7064" evidence="1">
    <location>
        <begin position="163"/>
        <end position="281"/>
    </location>
</feature>
<dbReference type="Proteomes" id="UP001589647">
    <property type="component" value="Unassembled WGS sequence"/>
</dbReference>
<accession>A0ABV5IDW2</accession>
<reference evidence="3 4" key="1">
    <citation type="submission" date="2024-09" db="EMBL/GenBank/DDBJ databases">
        <authorList>
            <person name="Sun Q."/>
            <person name="Mori K."/>
        </authorList>
    </citation>
    <scope>NUCLEOTIDE SEQUENCE [LARGE SCALE GENOMIC DNA]</scope>
    <source>
        <strain evidence="3 4">CCM 3426</strain>
    </source>
</reference>
<proteinExistence type="predicted"/>
<dbReference type="RefSeq" id="WP_189651393.1">
    <property type="nucleotide sequence ID" value="NZ_BMRC01000019.1"/>
</dbReference>
<protein>
    <recommendedName>
        <fullName evidence="5">AttH domain-containing protein</fullName>
    </recommendedName>
</protein>
<dbReference type="InterPro" id="IPR055492">
    <property type="entry name" value="DUF7064"/>
</dbReference>